<evidence type="ECO:0000259" key="1">
    <source>
        <dbReference type="PROSITE" id="PS51833"/>
    </source>
</evidence>
<reference evidence="2" key="1">
    <citation type="submission" date="2018-06" db="EMBL/GenBank/DDBJ databases">
        <authorList>
            <person name="Zhirakovskaya E."/>
        </authorList>
    </citation>
    <scope>NUCLEOTIDE SEQUENCE</scope>
</reference>
<gene>
    <name evidence="2" type="ORF">MNBD_GAMMA15-2152</name>
</gene>
<feature type="domain" description="HDOD" evidence="1">
    <location>
        <begin position="15"/>
        <end position="209"/>
    </location>
</feature>
<dbReference type="AlphaFoldDB" id="A0A3B0YG34"/>
<dbReference type="Pfam" id="PF07228">
    <property type="entry name" value="SpoIIE"/>
    <property type="match status" value="1"/>
</dbReference>
<proteinExistence type="predicted"/>
<dbReference type="InterPro" id="IPR052340">
    <property type="entry name" value="RNase_Y/CdgJ"/>
</dbReference>
<dbReference type="SUPFAM" id="SSF109604">
    <property type="entry name" value="HD-domain/PDEase-like"/>
    <property type="match status" value="1"/>
</dbReference>
<sequence>MEETVREESVRPSDLPAPPKDAIRIVQACSRPGVDSKDLARLVANDPVLTAELLRISNSAYFGLVSQVKSVSRAVTVLGNRALRNLMLCLSMRDALRSDSIPGFNIDIYWEDALRRAVSARMLAEVAKLDPEECFTAGLLQDFGLLVLLFLNPDKVEHWDRLAESTPDDRRDIEVDLFHTTHDEVGLTLASSWDLPLDLAYAMGYHHDGPPEDTEPQTKMLCTVATCADWMASVYRCADKRTAIQQVRTLLAEHFDASAEHSDYLLQQVAESVAEAATAMGLRVGEQVTFDQVLREANLRLAEENLSYQELTWRLEQALGERDRYAEELHRELDLAREVQQSLLPDERKHLPGITGLNLSAKAVSGDFFDYYRIGEHKMAFCLADVSGKGMNAALLMAKTASLFRCLGKGIHDPGKLLAMINREIYETSVRGMFVTMLAGVVDQASGEVTLANAGHLPAVHMGCAALIAEYPAEAPPLGISPDSVFTNETFDLLGGCLYLYTDGLLEARMEDGERLEREGLIRVLKEHASVLLKQRPRAITGSVVGSGDVLEDDLTLMIIEGKK</sequence>
<dbReference type="InterPro" id="IPR013976">
    <property type="entry name" value="HDOD"/>
</dbReference>
<dbReference type="Gene3D" id="1.10.3210.10">
    <property type="entry name" value="Hypothetical protein af1432"/>
    <property type="match status" value="1"/>
</dbReference>
<name>A0A3B0YG34_9ZZZZ</name>
<dbReference type="InterPro" id="IPR036457">
    <property type="entry name" value="PPM-type-like_dom_sf"/>
</dbReference>
<dbReference type="PANTHER" id="PTHR33525">
    <property type="match status" value="1"/>
</dbReference>
<dbReference type="EMBL" id="UOFN01000038">
    <property type="protein sequence ID" value="VAW74607.1"/>
    <property type="molecule type" value="Genomic_DNA"/>
</dbReference>
<dbReference type="PANTHER" id="PTHR33525:SF3">
    <property type="entry name" value="RIBONUCLEASE Y"/>
    <property type="match status" value="1"/>
</dbReference>
<dbReference type="PROSITE" id="PS51833">
    <property type="entry name" value="HDOD"/>
    <property type="match status" value="1"/>
</dbReference>
<dbReference type="Gene3D" id="3.60.40.10">
    <property type="entry name" value="PPM-type phosphatase domain"/>
    <property type="match status" value="1"/>
</dbReference>
<organism evidence="2">
    <name type="scientific">hydrothermal vent metagenome</name>
    <dbReference type="NCBI Taxonomy" id="652676"/>
    <lineage>
        <taxon>unclassified sequences</taxon>
        <taxon>metagenomes</taxon>
        <taxon>ecological metagenomes</taxon>
    </lineage>
</organism>
<evidence type="ECO:0000313" key="2">
    <source>
        <dbReference type="EMBL" id="VAW74607.1"/>
    </source>
</evidence>
<dbReference type="SMART" id="SM00331">
    <property type="entry name" value="PP2C_SIG"/>
    <property type="match status" value="1"/>
</dbReference>
<protein>
    <submittedName>
        <fullName evidence="2">Serine phosphatase RsbU, regulator of sigma subunit</fullName>
    </submittedName>
</protein>
<accession>A0A3B0YG34</accession>
<dbReference type="InterPro" id="IPR001932">
    <property type="entry name" value="PPM-type_phosphatase-like_dom"/>
</dbReference>
<dbReference type="Pfam" id="PF08668">
    <property type="entry name" value="HDOD"/>
    <property type="match status" value="1"/>
</dbReference>